<protein>
    <submittedName>
        <fullName evidence="6">PrpR N-terminal domain-containing protein</fullName>
    </submittedName>
</protein>
<dbReference type="Gene3D" id="1.10.8.60">
    <property type="match status" value="1"/>
</dbReference>
<dbReference type="GO" id="GO:0043565">
    <property type="term" value="F:sequence-specific DNA binding"/>
    <property type="evidence" value="ECO:0007669"/>
    <property type="project" value="InterPro"/>
</dbReference>
<dbReference type="Proteomes" id="UP000318138">
    <property type="component" value="Chromosome"/>
</dbReference>
<dbReference type="Gene3D" id="1.10.10.60">
    <property type="entry name" value="Homeodomain-like"/>
    <property type="match status" value="1"/>
</dbReference>
<dbReference type="Pfam" id="PF02954">
    <property type="entry name" value="HTH_8"/>
    <property type="match status" value="1"/>
</dbReference>
<dbReference type="GO" id="GO:0005524">
    <property type="term" value="F:ATP binding"/>
    <property type="evidence" value="ECO:0007669"/>
    <property type="project" value="UniProtKB-KW"/>
</dbReference>
<dbReference type="InterPro" id="IPR002078">
    <property type="entry name" value="Sigma_54_int"/>
</dbReference>
<dbReference type="RefSeq" id="WP_176010602.1">
    <property type="nucleotide sequence ID" value="NZ_CP041372.2"/>
</dbReference>
<dbReference type="InterPro" id="IPR035965">
    <property type="entry name" value="PAS-like_dom_sf"/>
</dbReference>
<gene>
    <name evidence="6" type="ORF">FLK61_39130</name>
</gene>
<evidence type="ECO:0000259" key="5">
    <source>
        <dbReference type="PROSITE" id="PS50045"/>
    </source>
</evidence>
<dbReference type="Gene3D" id="3.40.50.2300">
    <property type="match status" value="1"/>
</dbReference>
<dbReference type="Gene3D" id="3.40.50.10660">
    <property type="entry name" value="PrpR receptor domain-like"/>
    <property type="match status" value="1"/>
</dbReference>
<keyword evidence="2" id="KW-0067">ATP-binding</keyword>
<dbReference type="KEGG" id="psua:FLK61_39130"/>
<evidence type="ECO:0000313" key="6">
    <source>
        <dbReference type="EMBL" id="QKS72630.1"/>
    </source>
</evidence>
<dbReference type="PANTHER" id="PTHR32071">
    <property type="entry name" value="TRANSCRIPTIONAL REGULATORY PROTEIN"/>
    <property type="match status" value="1"/>
</dbReference>
<reference evidence="7" key="1">
    <citation type="submission" date="2019-07" db="EMBL/GenBank/DDBJ databases">
        <title>Bacillus alkalisoli sp. nov. isolated from saline soil.</title>
        <authorList>
            <person name="Sun J.-Q."/>
            <person name="Xu L."/>
        </authorList>
    </citation>
    <scope>NUCLEOTIDE SEQUENCE [LARGE SCALE GENOMIC DNA]</scope>
    <source>
        <strain evidence="7">M4U3P1</strain>
    </source>
</reference>
<evidence type="ECO:0000256" key="3">
    <source>
        <dbReference type="ARBA" id="ARBA00023015"/>
    </source>
</evidence>
<keyword evidence="1" id="KW-0547">Nucleotide-binding</keyword>
<dbReference type="InterPro" id="IPR058031">
    <property type="entry name" value="AAA_lid_NorR"/>
</dbReference>
<dbReference type="GO" id="GO:0006355">
    <property type="term" value="P:regulation of DNA-templated transcription"/>
    <property type="evidence" value="ECO:0007669"/>
    <property type="project" value="InterPro"/>
</dbReference>
<keyword evidence="7" id="KW-1185">Reference proteome</keyword>
<dbReference type="EMBL" id="CP041372">
    <property type="protein sequence ID" value="QKS72630.1"/>
    <property type="molecule type" value="Genomic_DNA"/>
</dbReference>
<dbReference type="GO" id="GO:0000156">
    <property type="term" value="F:phosphorelay response regulator activity"/>
    <property type="evidence" value="ECO:0007669"/>
    <property type="project" value="InterPro"/>
</dbReference>
<dbReference type="InterPro" id="IPR002197">
    <property type="entry name" value="HTH_Fis"/>
</dbReference>
<feature type="domain" description="Sigma-54 factor interaction" evidence="5">
    <location>
        <begin position="320"/>
        <end position="518"/>
    </location>
</feature>
<accession>A0A859FIF9</accession>
<dbReference type="Pfam" id="PF14532">
    <property type="entry name" value="Sigma54_activ_2"/>
    <property type="match status" value="1"/>
</dbReference>
<proteinExistence type="predicted"/>
<dbReference type="InterPro" id="IPR027417">
    <property type="entry name" value="P-loop_NTPase"/>
</dbReference>
<dbReference type="Pfam" id="PF06506">
    <property type="entry name" value="PrpR_N"/>
    <property type="match status" value="1"/>
</dbReference>
<dbReference type="InterPro" id="IPR009057">
    <property type="entry name" value="Homeodomain-like_sf"/>
</dbReference>
<dbReference type="SUPFAM" id="SSF46689">
    <property type="entry name" value="Homeodomain-like"/>
    <property type="match status" value="1"/>
</dbReference>
<sequence length="594" mass="67109">MSVHVLFIAPYRGLKELGTQLASEQTDLDIVVKEADLTEAIALVSQAATTERIDFIISRGGTARLLKQYTSIPVVEIQVSGYDIIRSLTLIKPYNRKVQVIGFPNVCEGVVSIADLLNMDIAYTIVHNESDVKEAVKNATANGSQIILGDTVTTRVAQESGVQGMLITSGREAVVSAFDQVRDMARMVKNQQQRDSVYQSYLLQEQDAIVIFEDDGEVYYCNSAFANINGKSIDDITRQLFIESPWKDIYDAMFTYQTKQAFPKWITIKNKTYPLQSGKFHSQGKMYMYVKLNAHSSDRSIESGVRLYRNPLFPVSFAQIVANSKATEKLIAKANKLLLETAPITIIGEEGTGKQFFANAIHTEGLNREKDFLQLHIKDKITTDLTPLLESLEEDRNGTIYIRGFENLDTANRERILQLKKIAMGTRFIFSFTSEDQIEELPDAHKTFLIEGSILHMPRLQERSEDLDELIRIFIGNYNSSYGKQVVGIKPAALELLHNYSFPENIEQLKKIVKKLVKHATDNYLSEDVVAEVLNEQNTPEHSAPIDLSKTLEDITTDIVHLVMKEENMNQSKAAQRLGINRTTLWRKLNKDIK</sequence>
<dbReference type="Gene3D" id="3.40.50.300">
    <property type="entry name" value="P-loop containing nucleotide triphosphate hydrolases"/>
    <property type="match status" value="1"/>
</dbReference>
<dbReference type="AlphaFoldDB" id="A0A859FIF9"/>
<evidence type="ECO:0000256" key="2">
    <source>
        <dbReference type="ARBA" id="ARBA00022840"/>
    </source>
</evidence>
<dbReference type="InterPro" id="IPR010524">
    <property type="entry name" value="Sig_transdc_resp-reg_PrpR_N"/>
</dbReference>
<evidence type="ECO:0000256" key="1">
    <source>
        <dbReference type="ARBA" id="ARBA00022741"/>
    </source>
</evidence>
<dbReference type="SUPFAM" id="SSF55785">
    <property type="entry name" value="PYP-like sensor domain (PAS domain)"/>
    <property type="match status" value="1"/>
</dbReference>
<dbReference type="Pfam" id="PF25601">
    <property type="entry name" value="AAA_lid_14"/>
    <property type="match status" value="1"/>
</dbReference>
<dbReference type="SUPFAM" id="SSF52540">
    <property type="entry name" value="P-loop containing nucleoside triphosphate hydrolases"/>
    <property type="match status" value="1"/>
</dbReference>
<dbReference type="SUPFAM" id="SSF159800">
    <property type="entry name" value="PrpR receptor domain-like"/>
    <property type="match status" value="1"/>
</dbReference>
<evidence type="ECO:0000256" key="4">
    <source>
        <dbReference type="ARBA" id="ARBA00023163"/>
    </source>
</evidence>
<organism evidence="6 7">
    <name type="scientific">Paenalkalicoccus suaedae</name>
    <dbReference type="NCBI Taxonomy" id="2592382"/>
    <lineage>
        <taxon>Bacteria</taxon>
        <taxon>Bacillati</taxon>
        <taxon>Bacillota</taxon>
        <taxon>Bacilli</taxon>
        <taxon>Bacillales</taxon>
        <taxon>Bacillaceae</taxon>
        <taxon>Paenalkalicoccus</taxon>
    </lineage>
</organism>
<keyword evidence="3" id="KW-0805">Transcription regulation</keyword>
<keyword evidence="4" id="KW-0804">Transcription</keyword>
<name>A0A859FIF9_9BACI</name>
<dbReference type="PROSITE" id="PS50045">
    <property type="entry name" value="SIGMA54_INTERACT_4"/>
    <property type="match status" value="1"/>
</dbReference>
<evidence type="ECO:0000313" key="7">
    <source>
        <dbReference type="Proteomes" id="UP000318138"/>
    </source>
</evidence>